<keyword evidence="3" id="KW-0597">Phosphoprotein</keyword>
<dbReference type="InterPro" id="IPR000014">
    <property type="entry name" value="PAS"/>
</dbReference>
<dbReference type="EMBL" id="QJJS01000007">
    <property type="protein sequence ID" value="PXW96115.1"/>
    <property type="molecule type" value="Genomic_DNA"/>
</dbReference>
<dbReference type="Proteomes" id="UP000247811">
    <property type="component" value="Unassembled WGS sequence"/>
</dbReference>
<dbReference type="InterPro" id="IPR013767">
    <property type="entry name" value="PAS_fold"/>
</dbReference>
<dbReference type="SUPFAM" id="SSF47384">
    <property type="entry name" value="Homodimeric domain of signal transducing histidine kinase"/>
    <property type="match status" value="1"/>
</dbReference>
<evidence type="ECO:0000256" key="7">
    <source>
        <dbReference type="ARBA" id="ARBA00022840"/>
    </source>
</evidence>
<reference evidence="14 15" key="1">
    <citation type="submission" date="2018-05" db="EMBL/GenBank/DDBJ databases">
        <title>Genomic Encyclopedia of Type Strains, Phase IV (KMG-IV): sequencing the most valuable type-strain genomes for metagenomic binning, comparative biology and taxonomic classification.</title>
        <authorList>
            <person name="Goeker M."/>
        </authorList>
    </citation>
    <scope>NUCLEOTIDE SEQUENCE [LARGE SCALE GENOMIC DNA]</scope>
    <source>
        <strain evidence="14 15">DSM 566</strain>
    </source>
</reference>
<dbReference type="PROSITE" id="PS50109">
    <property type="entry name" value="HIS_KIN"/>
    <property type="match status" value="1"/>
</dbReference>
<comment type="catalytic activity">
    <reaction evidence="1">
        <text>ATP + protein L-histidine = ADP + protein N-phospho-L-histidine.</text>
        <dbReference type="EC" id="2.7.13.3"/>
    </reaction>
</comment>
<evidence type="ECO:0000313" key="15">
    <source>
        <dbReference type="Proteomes" id="UP000247811"/>
    </source>
</evidence>
<dbReference type="InterPro" id="IPR013656">
    <property type="entry name" value="PAS_4"/>
</dbReference>
<evidence type="ECO:0000256" key="8">
    <source>
        <dbReference type="ARBA" id="ARBA00023012"/>
    </source>
</evidence>
<feature type="domain" description="Histidine kinase" evidence="11">
    <location>
        <begin position="455"/>
        <end position="698"/>
    </location>
</feature>
<sequence length="720" mass="78582">MSPPATAPAHDPGLQPLLDAMAVPVWLHRGGDLAIQANTALHRLIGHDAATLAGRSSLSLVVTEDRQALQRAIEDCLAGSGSPPAHAARLQVHDGDVRQVELTLRRVQHDGTPTVLVTCIDHSDVHHVQNSLQAMSGLLRQIVDGAPVASFVLDAQRRVTHWNFACERLTGRTAHEMIGSTDAWKAFYADCRPLLADLIISGIDETELLALYQGKARPSSLIAGAYEAEGFFTHFGPGGRWLYFTAAPLRDDDGQVIGAIETLQDVSQRRWAEEELTRHRNQLEQRVEERSAALAASARELETFISNAPIGVLYTSRGKVLRSNRKVDLIFGLDGGSAVGMSAADFYLSPDDYAALGRIAHPLLSRGLPLHHEMWMRRRDGQPVWIQLSAYVSDHRNTAAGAWWMLQDRTEMRAAEDELRTRFEQLQDTNRKLEEAQNQLLQSDKMASIGQLAAGVAHEINNPVGFVSSNLNTLRQYTGELLSLVDAHARVDASPADAEAAAHLATTRERVELDYLKEDLPQLLDECTDGLGRVKKIVQDLKDFSRVDQPDWQEADLNAGLQSTLNVVRHEVKYKAEVLLRLSPLPAVRCLAGQLNQVFMNLIVNASQAIAGQGTLTLSSGTGGDWVWIQVDDDGCGMSEEVRRRIFEPFYTTKDVGKGTGLGLSLSFSIVQKHGGAIQVRSTPGVGSSFRVWVPIAGPSGAGGGPPALPDWPEAGPDHE</sequence>
<dbReference type="InterPro" id="IPR001610">
    <property type="entry name" value="PAC"/>
</dbReference>
<evidence type="ECO:0000313" key="14">
    <source>
        <dbReference type="EMBL" id="PXW96115.1"/>
    </source>
</evidence>
<keyword evidence="6" id="KW-0418">Kinase</keyword>
<dbReference type="SUPFAM" id="SSF55785">
    <property type="entry name" value="PYP-like sensor domain (PAS domain)"/>
    <property type="match status" value="3"/>
</dbReference>
<dbReference type="Pfam" id="PF08448">
    <property type="entry name" value="PAS_4"/>
    <property type="match status" value="1"/>
</dbReference>
<dbReference type="Gene3D" id="3.30.450.20">
    <property type="entry name" value="PAS domain"/>
    <property type="match status" value="3"/>
</dbReference>
<protein>
    <recommendedName>
        <fullName evidence="2">histidine kinase</fullName>
        <ecNumber evidence="2">2.7.13.3</ecNumber>
    </recommendedName>
</protein>
<dbReference type="InterPro" id="IPR000700">
    <property type="entry name" value="PAS-assoc_C"/>
</dbReference>
<evidence type="ECO:0000256" key="3">
    <source>
        <dbReference type="ARBA" id="ARBA00022553"/>
    </source>
</evidence>
<dbReference type="NCBIfam" id="TIGR00229">
    <property type="entry name" value="sensory_box"/>
    <property type="match status" value="2"/>
</dbReference>
<evidence type="ECO:0000256" key="10">
    <source>
        <dbReference type="SAM" id="MobiDB-lite"/>
    </source>
</evidence>
<evidence type="ECO:0000259" key="13">
    <source>
        <dbReference type="PROSITE" id="PS50113"/>
    </source>
</evidence>
<dbReference type="PROSITE" id="PS50113">
    <property type="entry name" value="PAC"/>
    <property type="match status" value="2"/>
</dbReference>
<proteinExistence type="predicted"/>
<dbReference type="Pfam" id="PF02518">
    <property type="entry name" value="HATPase_c"/>
    <property type="match status" value="1"/>
</dbReference>
<dbReference type="Gene3D" id="3.30.565.10">
    <property type="entry name" value="Histidine kinase-like ATPase, C-terminal domain"/>
    <property type="match status" value="1"/>
</dbReference>
<feature type="domain" description="PAS" evidence="12">
    <location>
        <begin position="10"/>
        <end position="80"/>
    </location>
</feature>
<gene>
    <name evidence="14" type="ORF">C7444_10721</name>
</gene>
<dbReference type="EC" id="2.7.13.3" evidence="2"/>
<dbReference type="InterPro" id="IPR005467">
    <property type="entry name" value="His_kinase_dom"/>
</dbReference>
<evidence type="ECO:0000256" key="1">
    <source>
        <dbReference type="ARBA" id="ARBA00000085"/>
    </source>
</evidence>
<accession>A0A318H185</accession>
<feature type="region of interest" description="Disordered" evidence="10">
    <location>
        <begin position="701"/>
        <end position="720"/>
    </location>
</feature>
<feature type="domain" description="PAS" evidence="12">
    <location>
        <begin position="135"/>
        <end position="206"/>
    </location>
</feature>
<keyword evidence="9" id="KW-0175">Coiled coil</keyword>
<dbReference type="InterPro" id="IPR036890">
    <property type="entry name" value="HATPase_C_sf"/>
</dbReference>
<name>A0A318H185_9BURK</name>
<evidence type="ECO:0000256" key="4">
    <source>
        <dbReference type="ARBA" id="ARBA00022679"/>
    </source>
</evidence>
<feature type="domain" description="PAC" evidence="13">
    <location>
        <begin position="370"/>
        <end position="421"/>
    </location>
</feature>
<keyword evidence="8" id="KW-0902">Two-component regulatory system</keyword>
<dbReference type="SMART" id="SM00086">
    <property type="entry name" value="PAC"/>
    <property type="match status" value="3"/>
</dbReference>
<dbReference type="InterPro" id="IPR003594">
    <property type="entry name" value="HATPase_dom"/>
</dbReference>
<keyword evidence="15" id="KW-1185">Reference proteome</keyword>
<evidence type="ECO:0000256" key="2">
    <source>
        <dbReference type="ARBA" id="ARBA00012438"/>
    </source>
</evidence>
<dbReference type="SMART" id="SM00387">
    <property type="entry name" value="HATPase_c"/>
    <property type="match status" value="1"/>
</dbReference>
<dbReference type="SUPFAM" id="SSF55874">
    <property type="entry name" value="ATPase domain of HSP90 chaperone/DNA topoisomerase II/histidine kinase"/>
    <property type="match status" value="1"/>
</dbReference>
<dbReference type="InterPro" id="IPR036097">
    <property type="entry name" value="HisK_dim/P_sf"/>
</dbReference>
<dbReference type="GO" id="GO:0006355">
    <property type="term" value="P:regulation of DNA-templated transcription"/>
    <property type="evidence" value="ECO:0007669"/>
    <property type="project" value="InterPro"/>
</dbReference>
<keyword evidence="5" id="KW-0547">Nucleotide-binding</keyword>
<dbReference type="InterPro" id="IPR004358">
    <property type="entry name" value="Sig_transdc_His_kin-like_C"/>
</dbReference>
<dbReference type="InterPro" id="IPR035965">
    <property type="entry name" value="PAS-like_dom_sf"/>
</dbReference>
<dbReference type="Pfam" id="PF00989">
    <property type="entry name" value="PAS"/>
    <property type="match status" value="3"/>
</dbReference>
<evidence type="ECO:0000259" key="12">
    <source>
        <dbReference type="PROSITE" id="PS50112"/>
    </source>
</evidence>
<dbReference type="OrthoDB" id="224978at2"/>
<feature type="coiled-coil region" evidence="9">
    <location>
        <begin position="409"/>
        <end position="446"/>
    </location>
</feature>
<dbReference type="SMART" id="SM00388">
    <property type="entry name" value="HisKA"/>
    <property type="match status" value="1"/>
</dbReference>
<evidence type="ECO:0000256" key="9">
    <source>
        <dbReference type="SAM" id="Coils"/>
    </source>
</evidence>
<dbReference type="GO" id="GO:0005524">
    <property type="term" value="F:ATP binding"/>
    <property type="evidence" value="ECO:0007669"/>
    <property type="project" value="UniProtKB-KW"/>
</dbReference>
<dbReference type="AlphaFoldDB" id="A0A318H185"/>
<organism evidence="14 15">
    <name type="scientific">Sphaerotilus hippei</name>
    <dbReference type="NCBI Taxonomy" id="744406"/>
    <lineage>
        <taxon>Bacteria</taxon>
        <taxon>Pseudomonadati</taxon>
        <taxon>Pseudomonadota</taxon>
        <taxon>Betaproteobacteria</taxon>
        <taxon>Burkholderiales</taxon>
        <taxon>Sphaerotilaceae</taxon>
        <taxon>Sphaerotilus</taxon>
    </lineage>
</organism>
<dbReference type="PANTHER" id="PTHR43065:SF50">
    <property type="entry name" value="HISTIDINE KINASE"/>
    <property type="match status" value="1"/>
</dbReference>
<dbReference type="Gene3D" id="1.10.287.130">
    <property type="match status" value="1"/>
</dbReference>
<evidence type="ECO:0000256" key="5">
    <source>
        <dbReference type="ARBA" id="ARBA00022741"/>
    </source>
</evidence>
<comment type="caution">
    <text evidence="14">The sequence shown here is derived from an EMBL/GenBank/DDBJ whole genome shotgun (WGS) entry which is preliminary data.</text>
</comment>
<evidence type="ECO:0000259" key="11">
    <source>
        <dbReference type="PROSITE" id="PS50109"/>
    </source>
</evidence>
<dbReference type="GO" id="GO:0000155">
    <property type="term" value="F:phosphorelay sensor kinase activity"/>
    <property type="evidence" value="ECO:0007669"/>
    <property type="project" value="InterPro"/>
</dbReference>
<dbReference type="RefSeq" id="WP_110400544.1">
    <property type="nucleotide sequence ID" value="NZ_QJJS01000007.1"/>
</dbReference>
<dbReference type="PROSITE" id="PS50112">
    <property type="entry name" value="PAS"/>
    <property type="match status" value="2"/>
</dbReference>
<feature type="domain" description="PAC" evidence="13">
    <location>
        <begin position="226"/>
        <end position="278"/>
    </location>
</feature>
<feature type="coiled-coil region" evidence="9">
    <location>
        <begin position="273"/>
        <end position="300"/>
    </location>
</feature>
<dbReference type="CDD" id="cd00130">
    <property type="entry name" value="PAS"/>
    <property type="match status" value="3"/>
</dbReference>
<dbReference type="InterPro" id="IPR003661">
    <property type="entry name" value="HisK_dim/P_dom"/>
</dbReference>
<dbReference type="SMART" id="SM00091">
    <property type="entry name" value="PAS"/>
    <property type="match status" value="3"/>
</dbReference>
<keyword evidence="4" id="KW-0808">Transferase</keyword>
<dbReference type="CDD" id="cd00082">
    <property type="entry name" value="HisKA"/>
    <property type="match status" value="1"/>
</dbReference>
<keyword evidence="7" id="KW-0067">ATP-binding</keyword>
<evidence type="ECO:0000256" key="6">
    <source>
        <dbReference type="ARBA" id="ARBA00022777"/>
    </source>
</evidence>
<dbReference type="PANTHER" id="PTHR43065">
    <property type="entry name" value="SENSOR HISTIDINE KINASE"/>
    <property type="match status" value="1"/>
</dbReference>
<dbReference type="PRINTS" id="PR00344">
    <property type="entry name" value="BCTRLSENSOR"/>
</dbReference>